<sequence>MALPNLSKVILTRTRPHPTFAHFPGFLLPGIGKRQKHSSTPKNVILLGCSEEHDKMVAQVVKNMWDVIKTTKKARIPAEIADRYFKFVHRTPHCTLKQNPAVADDPKMAENFQRS</sequence>
<dbReference type="EMBL" id="JANBVN010000030">
    <property type="protein sequence ID" value="KAJ9160825.1"/>
    <property type="molecule type" value="Genomic_DNA"/>
</dbReference>
<dbReference type="AlphaFoldDB" id="A0AA38S9S9"/>
<protein>
    <submittedName>
        <fullName evidence="1">Uncharacterized protein</fullName>
    </submittedName>
</protein>
<name>A0AA38S9S9_9PEZI</name>
<proteinExistence type="predicted"/>
<gene>
    <name evidence="1" type="ORF">NKR19_g2822</name>
</gene>
<accession>A0AA38S9S9</accession>
<dbReference type="Proteomes" id="UP001174691">
    <property type="component" value="Unassembled WGS sequence"/>
</dbReference>
<evidence type="ECO:0000313" key="1">
    <source>
        <dbReference type="EMBL" id="KAJ9160825.1"/>
    </source>
</evidence>
<comment type="caution">
    <text evidence="1">The sequence shown here is derived from an EMBL/GenBank/DDBJ whole genome shotgun (WGS) entry which is preliminary data.</text>
</comment>
<keyword evidence="2" id="KW-1185">Reference proteome</keyword>
<evidence type="ECO:0000313" key="2">
    <source>
        <dbReference type="Proteomes" id="UP001174691"/>
    </source>
</evidence>
<organism evidence="1 2">
    <name type="scientific">Coniochaeta hoffmannii</name>
    <dbReference type="NCBI Taxonomy" id="91930"/>
    <lineage>
        <taxon>Eukaryota</taxon>
        <taxon>Fungi</taxon>
        <taxon>Dikarya</taxon>
        <taxon>Ascomycota</taxon>
        <taxon>Pezizomycotina</taxon>
        <taxon>Sordariomycetes</taxon>
        <taxon>Sordariomycetidae</taxon>
        <taxon>Coniochaetales</taxon>
        <taxon>Coniochaetaceae</taxon>
        <taxon>Coniochaeta</taxon>
    </lineage>
</organism>
<reference evidence="1" key="1">
    <citation type="submission" date="2022-07" db="EMBL/GenBank/DDBJ databases">
        <title>Fungi with potential for degradation of polypropylene.</title>
        <authorList>
            <person name="Gostincar C."/>
        </authorList>
    </citation>
    <scope>NUCLEOTIDE SEQUENCE</scope>
    <source>
        <strain evidence="1">EXF-13287</strain>
    </source>
</reference>